<accession>A0ABV1RLI4</accession>
<evidence type="ECO:0000256" key="3">
    <source>
        <dbReference type="ARBA" id="ARBA00024247"/>
    </source>
</evidence>
<evidence type="ECO:0000256" key="1">
    <source>
        <dbReference type="ARBA" id="ARBA00022741"/>
    </source>
</evidence>
<protein>
    <recommendedName>
        <fullName evidence="3">Molybdopterin synthase sulfur carrier subunit</fullName>
    </recommendedName>
</protein>
<evidence type="ECO:0000313" key="5">
    <source>
        <dbReference type="Proteomes" id="UP001467690"/>
    </source>
</evidence>
<dbReference type="InterPro" id="IPR003749">
    <property type="entry name" value="ThiS/MoaD-like"/>
</dbReference>
<dbReference type="PANTHER" id="PTHR33359">
    <property type="entry name" value="MOLYBDOPTERIN SYNTHASE SULFUR CARRIER SUBUNIT"/>
    <property type="match status" value="1"/>
</dbReference>
<dbReference type="Proteomes" id="UP001467690">
    <property type="component" value="Unassembled WGS sequence"/>
</dbReference>
<comment type="similarity">
    <text evidence="2">Belongs to the MoaD family.</text>
</comment>
<dbReference type="PANTHER" id="PTHR33359:SF1">
    <property type="entry name" value="MOLYBDOPTERIN SYNTHASE SULFUR CARRIER SUBUNIT"/>
    <property type="match status" value="1"/>
</dbReference>
<reference evidence="4 5" key="1">
    <citation type="submission" date="2024-06" db="EMBL/GenBank/DDBJ databases">
        <authorList>
            <person name="Chen R.Y."/>
        </authorList>
    </citation>
    <scope>NUCLEOTIDE SEQUENCE [LARGE SCALE GENOMIC DNA]</scope>
    <source>
        <strain evidence="4 5">D2</strain>
    </source>
</reference>
<organism evidence="4 5">
    <name type="scientific">Catenovulum sediminis</name>
    <dbReference type="NCBI Taxonomy" id="1740262"/>
    <lineage>
        <taxon>Bacteria</taxon>
        <taxon>Pseudomonadati</taxon>
        <taxon>Pseudomonadota</taxon>
        <taxon>Gammaproteobacteria</taxon>
        <taxon>Alteromonadales</taxon>
        <taxon>Alteromonadaceae</taxon>
        <taxon>Catenovulum</taxon>
    </lineage>
</organism>
<comment type="caution">
    <text evidence="4">The sequence shown here is derived from an EMBL/GenBank/DDBJ whole genome shotgun (WGS) entry which is preliminary data.</text>
</comment>
<evidence type="ECO:0000313" key="4">
    <source>
        <dbReference type="EMBL" id="MER2493808.1"/>
    </source>
</evidence>
<dbReference type="NCBIfam" id="TIGR01682">
    <property type="entry name" value="moaD"/>
    <property type="match status" value="1"/>
</dbReference>
<gene>
    <name evidence="4" type="primary">moaD</name>
    <name evidence="4" type="ORF">ABS311_18185</name>
</gene>
<dbReference type="EMBL" id="JBELOE010000270">
    <property type="protein sequence ID" value="MER2493808.1"/>
    <property type="molecule type" value="Genomic_DNA"/>
</dbReference>
<dbReference type="InterPro" id="IPR016155">
    <property type="entry name" value="Mopterin_synth/thiamin_S_b"/>
</dbReference>
<dbReference type="RefSeq" id="WP_143870306.1">
    <property type="nucleotide sequence ID" value="NZ_CP041660.1"/>
</dbReference>
<dbReference type="CDD" id="cd00754">
    <property type="entry name" value="Ubl_MoaD"/>
    <property type="match status" value="1"/>
</dbReference>
<dbReference type="Pfam" id="PF02597">
    <property type="entry name" value="ThiS"/>
    <property type="match status" value="1"/>
</dbReference>
<dbReference type="Gene3D" id="3.10.20.30">
    <property type="match status" value="1"/>
</dbReference>
<dbReference type="InterPro" id="IPR044672">
    <property type="entry name" value="MOCS2A"/>
</dbReference>
<keyword evidence="5" id="KW-1185">Reference proteome</keyword>
<proteinExistence type="inferred from homology"/>
<evidence type="ECO:0000256" key="2">
    <source>
        <dbReference type="ARBA" id="ARBA00024200"/>
    </source>
</evidence>
<name>A0ABV1RLI4_9ALTE</name>
<sequence>MVKILFFAKLKEELDCASMQLDINDNLTVEQLKQRLVQQQPNWQSALLRAKTLCAINQTMASANSIVSDGDEVAFFPPVTGG</sequence>
<keyword evidence="1" id="KW-0547">Nucleotide-binding</keyword>
<dbReference type="SUPFAM" id="SSF54285">
    <property type="entry name" value="MoaD/ThiS"/>
    <property type="match status" value="1"/>
</dbReference>
<dbReference type="InterPro" id="IPR012675">
    <property type="entry name" value="Beta-grasp_dom_sf"/>
</dbReference>